<keyword evidence="5" id="KW-0325">Glycoprotein</keyword>
<dbReference type="OrthoDB" id="7611249at2759"/>
<keyword evidence="4" id="KW-1015">Disulfide bond</keyword>
<comment type="similarity">
    <text evidence="1 6">Belongs to the type-B carboxylesterase/lipase family.</text>
</comment>
<evidence type="ECO:0000256" key="1">
    <source>
        <dbReference type="ARBA" id="ARBA00005964"/>
    </source>
</evidence>
<feature type="domain" description="Carboxylesterase type B" evidence="7">
    <location>
        <begin position="12"/>
        <end position="486"/>
    </location>
</feature>
<dbReference type="EC" id="3.1.1.-" evidence="6"/>
<dbReference type="Gene3D" id="3.40.50.1820">
    <property type="entry name" value="alpha/beta hydrolase"/>
    <property type="match status" value="1"/>
</dbReference>
<keyword evidence="3 6" id="KW-0378">Hydrolase</keyword>
<evidence type="ECO:0000256" key="5">
    <source>
        <dbReference type="ARBA" id="ARBA00023180"/>
    </source>
</evidence>
<evidence type="ECO:0000313" key="9">
    <source>
        <dbReference type="Proteomes" id="UP000479190"/>
    </source>
</evidence>
<dbReference type="InterPro" id="IPR050309">
    <property type="entry name" value="Type-B_Carboxylest/Lipase"/>
</dbReference>
<accession>A0A6H5J9I4</accession>
<dbReference type="AlphaFoldDB" id="A0A6H5J9I4"/>
<evidence type="ECO:0000256" key="6">
    <source>
        <dbReference type="RuleBase" id="RU361235"/>
    </source>
</evidence>
<dbReference type="SUPFAM" id="SSF53474">
    <property type="entry name" value="alpha/beta-Hydrolases"/>
    <property type="match status" value="1"/>
</dbReference>
<dbReference type="Proteomes" id="UP000479190">
    <property type="component" value="Unassembled WGS sequence"/>
</dbReference>
<dbReference type="EMBL" id="CADCXV010001560">
    <property type="protein sequence ID" value="CAB0045268.1"/>
    <property type="molecule type" value="Genomic_DNA"/>
</dbReference>
<dbReference type="InterPro" id="IPR029058">
    <property type="entry name" value="AB_hydrolase_fold"/>
</dbReference>
<reference evidence="8 9" key="1">
    <citation type="submission" date="2020-02" db="EMBL/GenBank/DDBJ databases">
        <authorList>
            <person name="Ferguson B K."/>
        </authorList>
    </citation>
    <scope>NUCLEOTIDE SEQUENCE [LARGE SCALE GENOMIC DNA]</scope>
</reference>
<protein>
    <recommendedName>
        <fullName evidence="6">Carboxylic ester hydrolase</fullName>
        <ecNumber evidence="6">3.1.1.-</ecNumber>
    </recommendedName>
</protein>
<organism evidence="8 9">
    <name type="scientific">Trichogramma brassicae</name>
    <dbReference type="NCBI Taxonomy" id="86971"/>
    <lineage>
        <taxon>Eukaryota</taxon>
        <taxon>Metazoa</taxon>
        <taxon>Ecdysozoa</taxon>
        <taxon>Arthropoda</taxon>
        <taxon>Hexapoda</taxon>
        <taxon>Insecta</taxon>
        <taxon>Pterygota</taxon>
        <taxon>Neoptera</taxon>
        <taxon>Endopterygota</taxon>
        <taxon>Hymenoptera</taxon>
        <taxon>Apocrita</taxon>
        <taxon>Proctotrupomorpha</taxon>
        <taxon>Chalcidoidea</taxon>
        <taxon>Trichogrammatidae</taxon>
        <taxon>Trichogramma</taxon>
    </lineage>
</organism>
<evidence type="ECO:0000313" key="8">
    <source>
        <dbReference type="EMBL" id="CAB0045268.1"/>
    </source>
</evidence>
<dbReference type="InterPro" id="IPR019826">
    <property type="entry name" value="Carboxylesterase_B_AS"/>
</dbReference>
<dbReference type="InterPro" id="IPR019819">
    <property type="entry name" value="Carboxylesterase_B_CS"/>
</dbReference>
<keyword evidence="9" id="KW-1185">Reference proteome</keyword>
<dbReference type="PROSITE" id="PS00941">
    <property type="entry name" value="CARBOXYLESTERASE_B_2"/>
    <property type="match status" value="1"/>
</dbReference>
<evidence type="ECO:0000256" key="3">
    <source>
        <dbReference type="ARBA" id="ARBA00022801"/>
    </source>
</evidence>
<dbReference type="PANTHER" id="PTHR11559">
    <property type="entry name" value="CARBOXYLESTERASE"/>
    <property type="match status" value="1"/>
</dbReference>
<sequence>MPTCARLDQKDAPVAFTEYGPIRGYRRRSYANVTYDAYEGIPFARPPTAHRRFEPPEPAPAWIAPPLVAEQVRGPCLGLRIDGSVAGHEDCLYLNVYAPSGKSRNGSLLPVIFWIYGGAFQAGLVTGHEQQYLMNDRNIVFVSTNYRHGLFGFLSTDDHVVTGNMGLKDQSLALRWVRDNIDRFGGDPRRITLAGASAGAASVHYHYLSPMSRGLFRAGLAVSGTALDPWATSTTSRAAALALGQRFDCSRATTIDLISCLKQLPAHDLIEAQANLTSSDKWFLAFVPVVERASDEPFIDRDPLDIVRSGQAYDAPLITGIVQEEGLSFANLLANSSMLRTIDQKWDSIMPRLFYLDRSYPQEQLAAVARKVRRYYFADKPLNVDNLRILSDMIGDRFFSFDAQRASTLHSRIYKKPVWFYYYTHRAEQSSIGASMGPLQGTTHGNDVDLLLSLNNAGPIDRVKNERDKAMRRELARLWTAVAYYGYLYYFHLYRQCLQISIDCFFLADHRVSDLDGRP</sequence>
<evidence type="ECO:0000256" key="2">
    <source>
        <dbReference type="ARBA" id="ARBA00022487"/>
    </source>
</evidence>
<dbReference type="PROSITE" id="PS00122">
    <property type="entry name" value="CARBOXYLESTERASE_B_1"/>
    <property type="match status" value="1"/>
</dbReference>
<proteinExistence type="inferred from homology"/>
<gene>
    <name evidence="8" type="ORF">TBRA_LOCUS16798</name>
</gene>
<dbReference type="GO" id="GO:0052689">
    <property type="term" value="F:carboxylic ester hydrolase activity"/>
    <property type="evidence" value="ECO:0007669"/>
    <property type="project" value="UniProtKB-KW"/>
</dbReference>
<dbReference type="Pfam" id="PF00135">
    <property type="entry name" value="COesterase"/>
    <property type="match status" value="1"/>
</dbReference>
<evidence type="ECO:0000256" key="4">
    <source>
        <dbReference type="ARBA" id="ARBA00023157"/>
    </source>
</evidence>
<name>A0A6H5J9I4_9HYME</name>
<dbReference type="InterPro" id="IPR002018">
    <property type="entry name" value="CarbesteraseB"/>
</dbReference>
<keyword evidence="2" id="KW-0719">Serine esterase</keyword>
<evidence type="ECO:0000259" key="7">
    <source>
        <dbReference type="Pfam" id="PF00135"/>
    </source>
</evidence>